<dbReference type="Pfam" id="PF07690">
    <property type="entry name" value="MFS_1"/>
    <property type="match status" value="1"/>
</dbReference>
<feature type="transmembrane region" description="Helical" evidence="5">
    <location>
        <begin position="314"/>
        <end position="334"/>
    </location>
</feature>
<gene>
    <name evidence="7" type="ORF">SAMN05216199_3095</name>
</gene>
<dbReference type="InterPro" id="IPR036259">
    <property type="entry name" value="MFS_trans_sf"/>
</dbReference>
<evidence type="ECO:0000256" key="1">
    <source>
        <dbReference type="ARBA" id="ARBA00004651"/>
    </source>
</evidence>
<sequence length="489" mass="49295">MPRDHNGRVTVAPKEQLTRSSGRGRGALAAVTIGSGVAILDGSVVTIALPTIGRELDASLAQLQWVVNGYMLSLTGLILVGGSLGDRLGRRRVYLVGVGWFALASLLCAAAQSPDQLIGARVLQGVGAALLTPGGLALIQGSFREEDRAGAIGTWAGLSGIAAAAGPFVGGWLLDHGGWRGIFAVNVPICVLVVWLCHHYMPESRDEEATGPFDVVGAALGAAGLGALTYALTASGDASSLVLAVTGAAAVALMAGFLLRQARTPSPLVPLGLFRSRVFSAANGMTFLVYGALAAVLFFLVIQLQVVSGFSPMVSGLAALPITVALLLLSSRLADLSSRIGPRIPMTVGPIVCAGGVLLLVPVGEGTSFWTGVIPGMTVFALGLATLVAPLTATVLAAVADRYAGVASGVNNAVARAGSLLAVAALPPLVGLSGADYTNPTALTQGYRTAQLACAVLLFAGGVVSWVGLRGTGGRDVAVHGEGSSPADG</sequence>
<protein>
    <submittedName>
        <fullName evidence="7">Drug resistance transporter, EmrB/QacA subfamily</fullName>
    </submittedName>
</protein>
<accession>A0A1H9WPV5</accession>
<dbReference type="InterPro" id="IPR011701">
    <property type="entry name" value="MFS"/>
</dbReference>
<feature type="transmembrane region" description="Helical" evidence="5">
    <location>
        <begin position="151"/>
        <end position="173"/>
    </location>
</feature>
<feature type="domain" description="Major facilitator superfamily (MFS) profile" evidence="6">
    <location>
        <begin position="27"/>
        <end position="473"/>
    </location>
</feature>
<evidence type="ECO:0000256" key="3">
    <source>
        <dbReference type="ARBA" id="ARBA00022989"/>
    </source>
</evidence>
<evidence type="ECO:0000313" key="8">
    <source>
        <dbReference type="Proteomes" id="UP000199019"/>
    </source>
</evidence>
<dbReference type="Proteomes" id="UP000199019">
    <property type="component" value="Unassembled WGS sequence"/>
</dbReference>
<dbReference type="Gene3D" id="1.20.1720.10">
    <property type="entry name" value="Multidrug resistance protein D"/>
    <property type="match status" value="1"/>
</dbReference>
<feature type="transmembrane region" description="Helical" evidence="5">
    <location>
        <begin position="280"/>
        <end position="302"/>
    </location>
</feature>
<dbReference type="AlphaFoldDB" id="A0A1H9WPV5"/>
<dbReference type="GO" id="GO:0005886">
    <property type="term" value="C:plasma membrane"/>
    <property type="evidence" value="ECO:0007669"/>
    <property type="project" value="UniProtKB-SubCell"/>
</dbReference>
<feature type="transmembrane region" description="Helical" evidence="5">
    <location>
        <begin position="179"/>
        <end position="201"/>
    </location>
</feature>
<dbReference type="PROSITE" id="PS50850">
    <property type="entry name" value="MFS"/>
    <property type="match status" value="1"/>
</dbReference>
<feature type="transmembrane region" description="Helical" evidence="5">
    <location>
        <begin position="376"/>
        <end position="401"/>
    </location>
</feature>
<dbReference type="InterPro" id="IPR020846">
    <property type="entry name" value="MFS_dom"/>
</dbReference>
<feature type="transmembrane region" description="Helical" evidence="5">
    <location>
        <begin position="346"/>
        <end position="364"/>
    </location>
</feature>
<keyword evidence="3 5" id="KW-1133">Transmembrane helix</keyword>
<feature type="transmembrane region" description="Helical" evidence="5">
    <location>
        <begin position="213"/>
        <end position="232"/>
    </location>
</feature>
<feature type="transmembrane region" description="Helical" evidence="5">
    <location>
        <begin position="93"/>
        <end position="112"/>
    </location>
</feature>
<feature type="transmembrane region" description="Helical" evidence="5">
    <location>
        <begin position="238"/>
        <end position="259"/>
    </location>
</feature>
<dbReference type="STRING" id="587636.SAMN05216199_3095"/>
<feature type="transmembrane region" description="Helical" evidence="5">
    <location>
        <begin position="413"/>
        <end position="430"/>
    </location>
</feature>
<evidence type="ECO:0000259" key="6">
    <source>
        <dbReference type="PROSITE" id="PS50850"/>
    </source>
</evidence>
<dbReference type="OrthoDB" id="7375466at2"/>
<keyword evidence="8" id="KW-1185">Reference proteome</keyword>
<evidence type="ECO:0000256" key="5">
    <source>
        <dbReference type="SAM" id="Phobius"/>
    </source>
</evidence>
<proteinExistence type="predicted"/>
<dbReference type="PANTHER" id="PTHR42718:SF42">
    <property type="entry name" value="EXPORT PROTEIN"/>
    <property type="match status" value="1"/>
</dbReference>
<keyword evidence="4 5" id="KW-0472">Membrane</keyword>
<feature type="transmembrane region" description="Helical" evidence="5">
    <location>
        <begin position="27"/>
        <end position="49"/>
    </location>
</feature>
<keyword evidence="2 5" id="KW-0812">Transmembrane</keyword>
<evidence type="ECO:0000313" key="7">
    <source>
        <dbReference type="EMBL" id="SES35952.1"/>
    </source>
</evidence>
<feature type="transmembrane region" description="Helical" evidence="5">
    <location>
        <begin position="118"/>
        <end position="139"/>
    </location>
</feature>
<dbReference type="GO" id="GO:0022857">
    <property type="term" value="F:transmembrane transporter activity"/>
    <property type="evidence" value="ECO:0007669"/>
    <property type="project" value="InterPro"/>
</dbReference>
<dbReference type="CDD" id="cd17321">
    <property type="entry name" value="MFS_MMR_MDR_like"/>
    <property type="match status" value="1"/>
</dbReference>
<dbReference type="Gene3D" id="1.20.1250.20">
    <property type="entry name" value="MFS general substrate transporter like domains"/>
    <property type="match status" value="1"/>
</dbReference>
<evidence type="ECO:0000256" key="2">
    <source>
        <dbReference type="ARBA" id="ARBA00022692"/>
    </source>
</evidence>
<organism evidence="7 8">
    <name type="scientific">Pedococcus cremeus</name>
    <dbReference type="NCBI Taxonomy" id="587636"/>
    <lineage>
        <taxon>Bacteria</taxon>
        <taxon>Bacillati</taxon>
        <taxon>Actinomycetota</taxon>
        <taxon>Actinomycetes</taxon>
        <taxon>Micrococcales</taxon>
        <taxon>Intrasporangiaceae</taxon>
        <taxon>Pedococcus</taxon>
    </lineage>
</organism>
<dbReference type="EMBL" id="FOHB01000005">
    <property type="protein sequence ID" value="SES35952.1"/>
    <property type="molecule type" value="Genomic_DNA"/>
</dbReference>
<dbReference type="SUPFAM" id="SSF103473">
    <property type="entry name" value="MFS general substrate transporter"/>
    <property type="match status" value="1"/>
</dbReference>
<feature type="transmembrane region" description="Helical" evidence="5">
    <location>
        <begin position="450"/>
        <end position="469"/>
    </location>
</feature>
<comment type="subcellular location">
    <subcellularLocation>
        <location evidence="1">Cell membrane</location>
        <topology evidence="1">Multi-pass membrane protein</topology>
    </subcellularLocation>
</comment>
<reference evidence="8" key="1">
    <citation type="submission" date="2016-10" db="EMBL/GenBank/DDBJ databases">
        <authorList>
            <person name="Varghese N."/>
            <person name="Submissions S."/>
        </authorList>
    </citation>
    <scope>NUCLEOTIDE SEQUENCE [LARGE SCALE GENOMIC DNA]</scope>
    <source>
        <strain evidence="8">CGMCC 1.6963</strain>
    </source>
</reference>
<name>A0A1H9WPV5_9MICO</name>
<evidence type="ECO:0000256" key="4">
    <source>
        <dbReference type="ARBA" id="ARBA00023136"/>
    </source>
</evidence>
<feature type="transmembrane region" description="Helical" evidence="5">
    <location>
        <begin position="61"/>
        <end position="81"/>
    </location>
</feature>
<dbReference type="PANTHER" id="PTHR42718">
    <property type="entry name" value="MAJOR FACILITATOR SUPERFAMILY MULTIDRUG TRANSPORTER MFSC"/>
    <property type="match status" value="1"/>
</dbReference>